<evidence type="ECO:0000256" key="4">
    <source>
        <dbReference type="ARBA" id="ARBA00022989"/>
    </source>
</evidence>
<dbReference type="Proteomes" id="UP000709672">
    <property type="component" value="Unassembled WGS sequence"/>
</dbReference>
<keyword evidence="2" id="KW-0488">Methylation</keyword>
<dbReference type="Gene3D" id="3.30.700.10">
    <property type="entry name" value="Glycoprotein, Type 4 Pilin"/>
    <property type="match status" value="1"/>
</dbReference>
<evidence type="ECO:0000256" key="6">
    <source>
        <dbReference type="SAM" id="Phobius"/>
    </source>
</evidence>
<dbReference type="GO" id="GO:0016020">
    <property type="term" value="C:membrane"/>
    <property type="evidence" value="ECO:0007669"/>
    <property type="project" value="UniProtKB-SubCell"/>
</dbReference>
<keyword evidence="3 6" id="KW-0812">Transmembrane</keyword>
<dbReference type="InterPro" id="IPR000983">
    <property type="entry name" value="Bac_GSPG_pilin"/>
</dbReference>
<sequence>MSEPQYKIIAPERRGFTVIELLVVIAVIGILSSIVLVSLNSSRAKARDARRAADIKQVQLALELFFDNNNSYPVASAWFGGQGNCWGTVTNNWVPGLSPGYVSALPLDPRSTNCGSVYLYAGNATNYKIIAHVPENCENPAMRSIKDPARDGGPNGGIIDGNSCWAWAFYTPGAAAW</sequence>
<proteinExistence type="predicted"/>
<name>A0A931YDP2_9BACT</name>
<reference evidence="8" key="1">
    <citation type="submission" date="2020-07" db="EMBL/GenBank/DDBJ databases">
        <title>Huge and variable diversity of episymbiotic CPR bacteria and DPANN archaea in groundwater ecosystems.</title>
        <authorList>
            <person name="He C.Y."/>
            <person name="Keren R."/>
            <person name="Whittaker M."/>
            <person name="Farag I.F."/>
            <person name="Doudna J."/>
            <person name="Cate J.H.D."/>
            <person name="Banfield J.F."/>
        </authorList>
    </citation>
    <scope>NUCLEOTIDE SEQUENCE</scope>
    <source>
        <strain evidence="7">NC_groundwater_191_Ag_S-0.1um_45_8</strain>
        <strain evidence="8">NC_groundwater_418_Ag_B-0.1um_45_10</strain>
    </source>
</reference>
<gene>
    <name evidence="7" type="ORF">HYT38_01720</name>
    <name evidence="8" type="ORF">HYV66_02295</name>
</gene>
<keyword evidence="4 6" id="KW-1133">Transmembrane helix</keyword>
<dbReference type="SUPFAM" id="SSF54523">
    <property type="entry name" value="Pili subunits"/>
    <property type="match status" value="1"/>
</dbReference>
<dbReference type="NCBIfam" id="TIGR02532">
    <property type="entry name" value="IV_pilin_GFxxxE"/>
    <property type="match status" value="1"/>
</dbReference>
<dbReference type="EMBL" id="JACPHQ010000029">
    <property type="protein sequence ID" value="MBI2466039.1"/>
    <property type="molecule type" value="Genomic_DNA"/>
</dbReference>
<protein>
    <submittedName>
        <fullName evidence="8">Prepilin-type N-terminal cleavage/methylation domain-containing protein</fullName>
    </submittedName>
</protein>
<evidence type="ECO:0000256" key="2">
    <source>
        <dbReference type="ARBA" id="ARBA00022481"/>
    </source>
</evidence>
<evidence type="ECO:0000256" key="1">
    <source>
        <dbReference type="ARBA" id="ARBA00004167"/>
    </source>
</evidence>
<dbReference type="PRINTS" id="PR00813">
    <property type="entry name" value="BCTERIALGSPG"/>
</dbReference>
<feature type="transmembrane region" description="Helical" evidence="6">
    <location>
        <begin position="21"/>
        <end position="41"/>
    </location>
</feature>
<keyword evidence="5 6" id="KW-0472">Membrane</keyword>
<dbReference type="InterPro" id="IPR045584">
    <property type="entry name" value="Pilin-like"/>
</dbReference>
<evidence type="ECO:0000313" key="7">
    <source>
        <dbReference type="EMBL" id="MBI2052379.1"/>
    </source>
</evidence>
<organism evidence="8 9">
    <name type="scientific">Candidatus Sungiibacteriota bacterium</name>
    <dbReference type="NCBI Taxonomy" id="2750080"/>
    <lineage>
        <taxon>Bacteria</taxon>
        <taxon>Candidatus Sungiibacteriota</taxon>
    </lineage>
</organism>
<evidence type="ECO:0000256" key="3">
    <source>
        <dbReference type="ARBA" id="ARBA00022692"/>
    </source>
</evidence>
<dbReference type="PANTHER" id="PTHR30093:SF44">
    <property type="entry name" value="TYPE II SECRETION SYSTEM CORE PROTEIN G"/>
    <property type="match status" value="1"/>
</dbReference>
<comment type="caution">
    <text evidence="8">The sequence shown here is derived from an EMBL/GenBank/DDBJ whole genome shotgun (WGS) entry which is preliminary data.</text>
</comment>
<dbReference type="GO" id="GO:0015627">
    <property type="term" value="C:type II protein secretion system complex"/>
    <property type="evidence" value="ECO:0007669"/>
    <property type="project" value="InterPro"/>
</dbReference>
<evidence type="ECO:0000313" key="9">
    <source>
        <dbReference type="Proteomes" id="UP000709672"/>
    </source>
</evidence>
<dbReference type="EMBL" id="JACOYY010000050">
    <property type="protein sequence ID" value="MBI2052379.1"/>
    <property type="molecule type" value="Genomic_DNA"/>
</dbReference>
<comment type="subcellular location">
    <subcellularLocation>
        <location evidence="1">Membrane</location>
        <topology evidence="1">Single-pass membrane protein</topology>
    </subcellularLocation>
</comment>
<dbReference type="PANTHER" id="PTHR30093">
    <property type="entry name" value="GENERAL SECRETION PATHWAY PROTEIN G"/>
    <property type="match status" value="1"/>
</dbReference>
<accession>A0A931YDP2</accession>
<dbReference type="InterPro" id="IPR012902">
    <property type="entry name" value="N_methyl_site"/>
</dbReference>
<evidence type="ECO:0000313" key="8">
    <source>
        <dbReference type="EMBL" id="MBI2466039.1"/>
    </source>
</evidence>
<dbReference type="Proteomes" id="UP000786662">
    <property type="component" value="Unassembled WGS sequence"/>
</dbReference>
<dbReference type="Pfam" id="PF07963">
    <property type="entry name" value="N_methyl"/>
    <property type="match status" value="1"/>
</dbReference>
<dbReference type="AlphaFoldDB" id="A0A931YDP2"/>
<dbReference type="GO" id="GO:0015628">
    <property type="term" value="P:protein secretion by the type II secretion system"/>
    <property type="evidence" value="ECO:0007669"/>
    <property type="project" value="InterPro"/>
</dbReference>
<evidence type="ECO:0000256" key="5">
    <source>
        <dbReference type="ARBA" id="ARBA00023136"/>
    </source>
</evidence>